<reference evidence="1" key="2">
    <citation type="submission" date="2021-10" db="EMBL/GenBank/DDBJ databases">
        <title>Phylogenomics reveals ancestral predisposition of the termite-cultivated fungus Termitomyces towards a domesticated lifestyle.</title>
        <authorList>
            <person name="Auxier B."/>
            <person name="Grum-Grzhimaylo A."/>
            <person name="Cardenas M.E."/>
            <person name="Lodge J.D."/>
            <person name="Laessoe T."/>
            <person name="Pedersen O."/>
            <person name="Smith M.E."/>
            <person name="Kuyper T.W."/>
            <person name="Franco-Molano E.A."/>
            <person name="Baroni T.J."/>
            <person name="Aanen D.K."/>
        </authorList>
    </citation>
    <scope>NUCLEOTIDE SEQUENCE</scope>
    <source>
        <strain evidence="1">D49</strain>
    </source>
</reference>
<keyword evidence="2" id="KW-1185">Reference proteome</keyword>
<reference evidence="1" key="1">
    <citation type="submission" date="2021-02" db="EMBL/GenBank/DDBJ databases">
        <authorList>
            <person name="Nieuwenhuis M."/>
            <person name="Van De Peppel L.J.J."/>
        </authorList>
    </citation>
    <scope>NUCLEOTIDE SEQUENCE</scope>
    <source>
        <strain evidence="1">D49</strain>
    </source>
</reference>
<sequence>MEKCQHVRQSLAEFAKEEDPLVKKPLKGVDAVSKVFSEIWNAVKAESLVIADALGKATAQTLPAIIKKLTEELKPVKEACDNIKTEVLNYAEAVAP</sequence>
<evidence type="ECO:0000313" key="2">
    <source>
        <dbReference type="Proteomes" id="UP000717328"/>
    </source>
</evidence>
<dbReference type="AlphaFoldDB" id="A0A9P7K2T7"/>
<accession>A0A9P7K2T7</accession>
<dbReference type="Proteomes" id="UP000717328">
    <property type="component" value="Unassembled WGS sequence"/>
</dbReference>
<protein>
    <submittedName>
        <fullName evidence="1">Uncharacterized protein</fullName>
    </submittedName>
</protein>
<evidence type="ECO:0000313" key="1">
    <source>
        <dbReference type="EMBL" id="KAG5634484.1"/>
    </source>
</evidence>
<organism evidence="1 2">
    <name type="scientific">Sphagnurus paluster</name>
    <dbReference type="NCBI Taxonomy" id="117069"/>
    <lineage>
        <taxon>Eukaryota</taxon>
        <taxon>Fungi</taxon>
        <taxon>Dikarya</taxon>
        <taxon>Basidiomycota</taxon>
        <taxon>Agaricomycotina</taxon>
        <taxon>Agaricomycetes</taxon>
        <taxon>Agaricomycetidae</taxon>
        <taxon>Agaricales</taxon>
        <taxon>Tricholomatineae</taxon>
        <taxon>Lyophyllaceae</taxon>
        <taxon>Sphagnurus</taxon>
    </lineage>
</organism>
<comment type="caution">
    <text evidence="1">The sequence shown here is derived from an EMBL/GenBank/DDBJ whole genome shotgun (WGS) entry which is preliminary data.</text>
</comment>
<proteinExistence type="predicted"/>
<gene>
    <name evidence="1" type="ORF">H0H81_001798</name>
</gene>
<name>A0A9P7K2T7_9AGAR</name>
<dbReference type="EMBL" id="JABCKI010006389">
    <property type="protein sequence ID" value="KAG5634484.1"/>
    <property type="molecule type" value="Genomic_DNA"/>
</dbReference>